<accession>B5LJ95</accession>
<keyword evidence="3" id="KW-1185">Reference proteome</keyword>
<reference evidence="2 3" key="1">
    <citation type="submission" date="2008-06" db="EMBL/GenBank/DDBJ databases">
        <authorList>
            <person name="Smith A.L."/>
            <person name="Paladin E.C."/>
            <person name="Jacobs-Sera D."/>
            <person name="Hendirx R.W."/>
            <person name="Hatfull G.F."/>
        </authorList>
    </citation>
    <scope>NUCLEOTIDE SEQUENCE [LARGE SCALE GENOMIC DNA]</scope>
</reference>
<feature type="transmembrane region" description="Helical" evidence="1">
    <location>
        <begin position="6"/>
        <end position="38"/>
    </location>
</feature>
<keyword evidence="1" id="KW-0812">Transmembrane</keyword>
<dbReference type="Proteomes" id="UP000001849">
    <property type="component" value="Segment"/>
</dbReference>
<keyword evidence="1" id="KW-0472">Membrane</keyword>
<evidence type="ECO:0000313" key="3">
    <source>
        <dbReference type="Proteomes" id="UP000001849"/>
    </source>
</evidence>
<dbReference type="Pfam" id="PF19626">
    <property type="entry name" value="DUF6131"/>
    <property type="match status" value="1"/>
</dbReference>
<organism evidence="2 3">
    <name type="scientific">Mycobacterium phage Myrna</name>
    <dbReference type="NCBI Taxonomy" id="546805"/>
    <lineage>
        <taxon>Viruses</taxon>
        <taxon>Duplodnaviria</taxon>
        <taxon>Heunggongvirae</taxon>
        <taxon>Uroviricota</taxon>
        <taxon>Caudoviricetes</taxon>
        <taxon>Ceeclamvirinae</taxon>
        <taxon>Myrnavirus</taxon>
        <taxon>Myrnavirus myrna</taxon>
    </lineage>
</organism>
<dbReference type="GeneID" id="6920795"/>
<dbReference type="RefSeq" id="YP_002225002.1">
    <property type="nucleotide sequence ID" value="NC_011273.1"/>
</dbReference>
<evidence type="ECO:0000313" key="2">
    <source>
        <dbReference type="EMBL" id="ACH62092.1"/>
    </source>
</evidence>
<keyword evidence="1" id="KW-1133">Transmembrane helix</keyword>
<dbReference type="EMBL" id="EU826466">
    <property type="protein sequence ID" value="ACH62092.1"/>
    <property type="molecule type" value="Genomic_DNA"/>
</dbReference>
<sequence length="55" mass="5755">MLILGIILIVVGLLVPSLHVLFTIGVILAVIGLVLLVLPGIGVNGGRPIGGRRWY</sequence>
<protein>
    <submittedName>
        <fullName evidence="2">Uncharacterized protein</fullName>
    </submittedName>
</protein>
<proteinExistence type="predicted"/>
<dbReference type="InterPro" id="IPR046134">
    <property type="entry name" value="DUF6131"/>
</dbReference>
<dbReference type="KEGG" id="vg:6920795"/>
<gene>
    <name evidence="2" type="primary">91</name>
    <name evidence="2" type="ORF">MYRNA_91</name>
</gene>
<evidence type="ECO:0000256" key="1">
    <source>
        <dbReference type="SAM" id="Phobius"/>
    </source>
</evidence>
<name>B5LJ95_9CAUD</name>